<sequence>METAALPADARLQADFDLAVRRSANATTAEIDGQVVALDLNTGTCFGLNRVASRIWQLIETPASAREVTQSLLQVYDVPAQTCATQTADLLRELVEIGLAERA</sequence>
<dbReference type="Proteomes" id="UP001222770">
    <property type="component" value="Unassembled WGS sequence"/>
</dbReference>
<organism evidence="1 2">
    <name type="scientific">Novosphingobium cyanobacteriorum</name>
    <dbReference type="NCBI Taxonomy" id="3024215"/>
    <lineage>
        <taxon>Bacteria</taxon>
        <taxon>Pseudomonadati</taxon>
        <taxon>Pseudomonadota</taxon>
        <taxon>Alphaproteobacteria</taxon>
        <taxon>Sphingomonadales</taxon>
        <taxon>Sphingomonadaceae</taxon>
        <taxon>Novosphingobium</taxon>
    </lineage>
</organism>
<accession>A0ABT6CEW9</accession>
<dbReference type="RefSeq" id="WP_277275616.1">
    <property type="nucleotide sequence ID" value="NZ_JAROCY010000003.1"/>
</dbReference>
<evidence type="ECO:0000313" key="2">
    <source>
        <dbReference type="Proteomes" id="UP001222770"/>
    </source>
</evidence>
<dbReference type="Pfam" id="PF05402">
    <property type="entry name" value="PqqD"/>
    <property type="match status" value="1"/>
</dbReference>
<dbReference type="InterPro" id="IPR008792">
    <property type="entry name" value="PQQD"/>
</dbReference>
<evidence type="ECO:0000313" key="1">
    <source>
        <dbReference type="EMBL" id="MDF8332455.1"/>
    </source>
</evidence>
<dbReference type="InterPro" id="IPR041881">
    <property type="entry name" value="PqqD_sf"/>
</dbReference>
<reference evidence="1 2" key="1">
    <citation type="submission" date="2023-03" db="EMBL/GenBank/DDBJ databases">
        <title>Novosphingobium cyanobacteriorum sp. nov., isolated from a eutrophic reservoir during the Microcystis bloom period.</title>
        <authorList>
            <person name="Kang M."/>
            <person name="Le V."/>
            <person name="Ko S.-R."/>
            <person name="Lee S.-A."/>
            <person name="Ahn C.-Y."/>
        </authorList>
    </citation>
    <scope>NUCLEOTIDE SEQUENCE [LARGE SCALE GENOMIC DNA]</scope>
    <source>
        <strain evidence="1 2">HBC54</strain>
    </source>
</reference>
<keyword evidence="2" id="KW-1185">Reference proteome</keyword>
<dbReference type="EMBL" id="JAROCY010000003">
    <property type="protein sequence ID" value="MDF8332455.1"/>
    <property type="molecule type" value="Genomic_DNA"/>
</dbReference>
<name>A0ABT6CEW9_9SPHN</name>
<proteinExistence type="predicted"/>
<comment type="caution">
    <text evidence="1">The sequence shown here is derived from an EMBL/GenBank/DDBJ whole genome shotgun (WGS) entry which is preliminary data.</text>
</comment>
<dbReference type="Gene3D" id="1.10.10.1150">
    <property type="entry name" value="Coenzyme PQQ synthesis protein D (PqqD)"/>
    <property type="match status" value="1"/>
</dbReference>
<protein>
    <submittedName>
        <fullName evidence="1">PqqD family protein</fullName>
    </submittedName>
</protein>
<gene>
    <name evidence="1" type="ORF">POM99_04510</name>
</gene>